<evidence type="ECO:0000313" key="2">
    <source>
        <dbReference type="EMBL" id="PNI66917.1"/>
    </source>
</evidence>
<evidence type="ECO:0000256" key="1">
    <source>
        <dbReference type="SAM" id="MobiDB-lite"/>
    </source>
</evidence>
<evidence type="ECO:0000313" key="3">
    <source>
        <dbReference type="Proteomes" id="UP000236370"/>
    </source>
</evidence>
<accession>A0A2J8N579</accession>
<protein>
    <submittedName>
        <fullName evidence="2">ALS2CR12 isoform 10</fullName>
    </submittedName>
</protein>
<dbReference type="Proteomes" id="UP000236370">
    <property type="component" value="Unassembled WGS sequence"/>
</dbReference>
<dbReference type="EMBL" id="NBAG03000236">
    <property type="protein sequence ID" value="PNI66917.1"/>
    <property type="molecule type" value="Genomic_DNA"/>
</dbReference>
<reference evidence="2 3" key="1">
    <citation type="submission" date="2017-12" db="EMBL/GenBank/DDBJ databases">
        <title>High-resolution comparative analysis of great ape genomes.</title>
        <authorList>
            <person name="Pollen A."/>
            <person name="Hastie A."/>
            <person name="Hormozdiari F."/>
            <person name="Dougherty M."/>
            <person name="Liu R."/>
            <person name="Chaisson M."/>
            <person name="Hoppe E."/>
            <person name="Hill C."/>
            <person name="Pang A."/>
            <person name="Hillier L."/>
            <person name="Baker C."/>
            <person name="Armstrong J."/>
            <person name="Shendure J."/>
            <person name="Paten B."/>
            <person name="Wilson R."/>
            <person name="Chao H."/>
            <person name="Schneider V."/>
            <person name="Ventura M."/>
            <person name="Kronenberg Z."/>
            <person name="Murali S."/>
            <person name="Gordon D."/>
            <person name="Cantsilieris S."/>
            <person name="Munson K."/>
            <person name="Nelson B."/>
            <person name="Raja A."/>
            <person name="Underwood J."/>
            <person name="Diekhans M."/>
            <person name="Fiddes I."/>
            <person name="Haussler D."/>
            <person name="Eichler E."/>
        </authorList>
    </citation>
    <scope>NUCLEOTIDE SEQUENCE [LARGE SCALE GENOMIC DNA]</scope>
    <source>
        <strain evidence="2">Yerkes chimp pedigree #C0471</strain>
    </source>
</reference>
<feature type="compositionally biased region" description="Polar residues" evidence="1">
    <location>
        <begin position="30"/>
        <end position="39"/>
    </location>
</feature>
<organism evidence="2 3">
    <name type="scientific">Pan troglodytes</name>
    <name type="common">Chimpanzee</name>
    <dbReference type="NCBI Taxonomy" id="9598"/>
    <lineage>
        <taxon>Eukaryota</taxon>
        <taxon>Metazoa</taxon>
        <taxon>Chordata</taxon>
        <taxon>Craniata</taxon>
        <taxon>Vertebrata</taxon>
        <taxon>Euteleostomi</taxon>
        <taxon>Mammalia</taxon>
        <taxon>Eutheria</taxon>
        <taxon>Euarchontoglires</taxon>
        <taxon>Primates</taxon>
        <taxon>Haplorrhini</taxon>
        <taxon>Catarrhini</taxon>
        <taxon>Hominidae</taxon>
        <taxon>Pan</taxon>
    </lineage>
</organism>
<gene>
    <name evidence="2" type="ORF">CK820_G0014831</name>
</gene>
<feature type="non-terminal residue" evidence="2">
    <location>
        <position position="49"/>
    </location>
</feature>
<sequence length="49" mass="5588">MYPNPLIYCTCWDPWNLGPRKLIKTPQLPRKNSTGSSKLTPLLPAPKNH</sequence>
<name>A0A2J8N579_PANTR</name>
<dbReference type="AlphaFoldDB" id="A0A2J8N579"/>
<proteinExistence type="predicted"/>
<feature type="region of interest" description="Disordered" evidence="1">
    <location>
        <begin position="25"/>
        <end position="49"/>
    </location>
</feature>
<comment type="caution">
    <text evidence="2">The sequence shown here is derived from an EMBL/GenBank/DDBJ whole genome shotgun (WGS) entry which is preliminary data.</text>
</comment>